<dbReference type="FunFam" id="3.40.50.300:FF:001890">
    <property type="entry name" value="DNA helicase"/>
    <property type="match status" value="1"/>
</dbReference>
<evidence type="ECO:0000256" key="7">
    <source>
        <dbReference type="ARBA" id="ARBA00023235"/>
    </source>
</evidence>
<dbReference type="FunFam" id="1.10.10.160:FF:000001">
    <property type="entry name" value="ATP-dependent DNA helicase"/>
    <property type="match status" value="1"/>
</dbReference>
<dbReference type="KEGG" id="aoz:HUE56_14580"/>
<keyword evidence="3 13" id="KW-0378">Hydrolase</keyword>
<keyword evidence="6" id="KW-0238">DNA-binding</keyword>
<dbReference type="GO" id="GO:0000725">
    <property type="term" value="P:recombinational repair"/>
    <property type="evidence" value="ECO:0007669"/>
    <property type="project" value="TreeGrafter"/>
</dbReference>
<dbReference type="EMBL" id="CP054619">
    <property type="protein sequence ID" value="QKS51682.1"/>
    <property type="molecule type" value="Genomic_DNA"/>
</dbReference>
<organism evidence="16 17">
    <name type="scientific">Azospirillum oryzae</name>
    <dbReference type="NCBI Taxonomy" id="286727"/>
    <lineage>
        <taxon>Bacteria</taxon>
        <taxon>Pseudomonadati</taxon>
        <taxon>Pseudomonadota</taxon>
        <taxon>Alphaproteobacteria</taxon>
        <taxon>Rhodospirillales</taxon>
        <taxon>Azospirillaceae</taxon>
        <taxon>Azospirillum</taxon>
    </lineage>
</organism>
<dbReference type="PANTHER" id="PTHR11070:SF2">
    <property type="entry name" value="ATP-DEPENDENT DNA HELICASE SRS2"/>
    <property type="match status" value="1"/>
</dbReference>
<dbReference type="InterPro" id="IPR000212">
    <property type="entry name" value="DNA_helicase_UvrD/REP"/>
</dbReference>
<dbReference type="GO" id="GO:0016787">
    <property type="term" value="F:hydrolase activity"/>
    <property type="evidence" value="ECO:0007669"/>
    <property type="project" value="UniProtKB-UniRule"/>
</dbReference>
<evidence type="ECO:0000256" key="13">
    <source>
        <dbReference type="PROSITE-ProRule" id="PRU00560"/>
    </source>
</evidence>
<dbReference type="RefSeq" id="WP_149198286.1">
    <property type="nucleotide sequence ID" value="NZ_BSOV01000017.1"/>
</dbReference>
<name>A0A6N1AUJ1_9PROT</name>
<keyword evidence="17" id="KW-1185">Reference proteome</keyword>
<keyword evidence="7" id="KW-0413">Isomerase</keyword>
<dbReference type="PANTHER" id="PTHR11070">
    <property type="entry name" value="UVRD / RECB / PCRA DNA HELICASE FAMILY MEMBER"/>
    <property type="match status" value="1"/>
</dbReference>
<evidence type="ECO:0000256" key="8">
    <source>
        <dbReference type="ARBA" id="ARBA00025289"/>
    </source>
</evidence>
<gene>
    <name evidence="16" type="ORF">HUE56_14580</name>
</gene>
<dbReference type="InterPro" id="IPR013986">
    <property type="entry name" value="DExx_box_DNA_helicase_dom_sf"/>
</dbReference>
<dbReference type="PROSITE" id="PS51198">
    <property type="entry name" value="UVRD_HELICASE_ATP_BIND"/>
    <property type="match status" value="1"/>
</dbReference>
<dbReference type="FunFam" id="1.10.486.10:FF:000003">
    <property type="entry name" value="ATP-dependent DNA helicase"/>
    <property type="match status" value="1"/>
</dbReference>
<dbReference type="Gene3D" id="1.10.10.160">
    <property type="match status" value="1"/>
</dbReference>
<dbReference type="InterPro" id="IPR027417">
    <property type="entry name" value="P-loop_NTPase"/>
</dbReference>
<dbReference type="GO" id="GO:0043138">
    <property type="term" value="F:3'-5' DNA helicase activity"/>
    <property type="evidence" value="ECO:0007669"/>
    <property type="project" value="UniProtKB-EC"/>
</dbReference>
<evidence type="ECO:0000259" key="15">
    <source>
        <dbReference type="PROSITE" id="PS51217"/>
    </source>
</evidence>
<dbReference type="InterPro" id="IPR014016">
    <property type="entry name" value="UvrD-like_ATP-bd"/>
</dbReference>
<evidence type="ECO:0000256" key="6">
    <source>
        <dbReference type="ARBA" id="ARBA00023125"/>
    </source>
</evidence>
<sequence length="777" mass="85442">MSDAFDDDPLSHAAPAAAVPAAAQRFAYLDGLNPTQRAAVEALDGPVLVLAGAGTGKTRVLTTRLAHLLMTRRAAAFQILAVTFTNKAAREMRERVAHLVGIEPEGWWLGTFHALAARILRRHAELVGLKSNFTILDTDDQVRLIKQLLEAANIDSKKWPPRQVLGAIERWKDRGLTPDRLGDADGGEVAGGRVVAIYRAYQERLRTLNACDFGDLLLHNITIFQNNPDVLAEYHRKFKYVLVDEYQDTNVAQYLWLRILSQAHKNICCVGDEDQSIYAWRGAEIGNILRFETDFPGATIIKLEQNYRSTGHILAAASGLIANNQGRLGKTLWTEADGGEPVKVKAVWDGEEEARWVGEEIETLQRKGTPLSQIAVLVRAGFQTREFEERFITLGMPYKVLGGPRFYERQEIRDALAYFRVVNSGDDDLAFERIVNLPKRGVGPAAMQCLYTAARAQGIPLTEAGWALTETDELKPKLRATLRGLLQDFFRWRTLMATVPHTELARTILDESGYTRMWQEDKTPEAPGRLENLKELITAMAEFENLPGFLEHVALVMENAEAAGIEQVTVMTLHGAKGLEFDHVFLPGWEEGVFPNQRALDETGIAGLEEERRLAYVGLTRARRRAYVSHAANRRLYGNWVSAVPSRFVEEIPQDNVEAEAANGLFAGSGGRGSFGGGFGGGAGGYGGGGGAGGFQFRGSTRQAPAPKTITLDQGAYAVAPRARPDAPFAKGARVFHQKFGYGTVVAVSEDKLEIDFDHSGSKKVMDSFVVPAEKAG</sequence>
<feature type="binding site" evidence="13">
    <location>
        <begin position="51"/>
        <end position="58"/>
    </location>
    <ligand>
        <name>ATP</name>
        <dbReference type="ChEBI" id="CHEBI:30616"/>
    </ligand>
</feature>
<comment type="similarity">
    <text evidence="1">Belongs to the helicase family. UvrD subfamily.</text>
</comment>
<comment type="catalytic activity">
    <reaction evidence="9">
        <text>Couples ATP hydrolysis with the unwinding of duplex DNA by translocating in the 3'-5' direction.</text>
        <dbReference type="EC" id="5.6.2.4"/>
    </reaction>
</comment>
<dbReference type="OrthoDB" id="9806690at2"/>
<evidence type="ECO:0000256" key="2">
    <source>
        <dbReference type="ARBA" id="ARBA00022741"/>
    </source>
</evidence>
<dbReference type="SUPFAM" id="SSF52540">
    <property type="entry name" value="P-loop containing nucleoside triphosphate hydrolases"/>
    <property type="match status" value="1"/>
</dbReference>
<proteinExistence type="inferred from homology"/>
<keyword evidence="5 13" id="KW-0067">ATP-binding</keyword>
<evidence type="ECO:0000256" key="3">
    <source>
        <dbReference type="ARBA" id="ARBA00022801"/>
    </source>
</evidence>
<evidence type="ECO:0000313" key="17">
    <source>
        <dbReference type="Proteomes" id="UP000509702"/>
    </source>
</evidence>
<reference evidence="16 17" key="1">
    <citation type="submission" date="2020-06" db="EMBL/GenBank/DDBJ databases">
        <title>Complete genome of Azosprillum oryzae KACC14407.</title>
        <authorList>
            <person name="Kim M."/>
            <person name="Park Y.-J."/>
            <person name="Shin J.-H."/>
        </authorList>
    </citation>
    <scope>NUCLEOTIDE SEQUENCE [LARGE SCALE GENOMIC DNA]</scope>
    <source>
        <strain evidence="16 17">KACC 14407</strain>
    </source>
</reference>
<comment type="function">
    <text evidence="8">Has both ATPase and helicase activities. Unwinds DNA duplexes with 3' to 5' polarity with respect to the bound strand and initiates unwinding most effectively when a single-stranded region is present. Involved in the post-incision events of nucleotide excision repair and methyl-directed mismatch repair.</text>
</comment>
<feature type="domain" description="UvrD-like helicase ATP-binding" evidence="14">
    <location>
        <begin position="30"/>
        <end position="310"/>
    </location>
</feature>
<protein>
    <recommendedName>
        <fullName evidence="10">DNA 3'-5' helicase</fullName>
        <ecNumber evidence="10">5.6.2.4</ecNumber>
    </recommendedName>
    <alternativeName>
        <fullName evidence="11">DNA 3'-5' helicase II</fullName>
    </alternativeName>
</protein>
<dbReference type="Gene3D" id="3.40.50.300">
    <property type="entry name" value="P-loop containing nucleotide triphosphate hydrolases"/>
    <property type="match status" value="2"/>
</dbReference>
<comment type="catalytic activity">
    <reaction evidence="12">
        <text>ATP + H2O = ADP + phosphate + H(+)</text>
        <dbReference type="Rhea" id="RHEA:13065"/>
        <dbReference type="ChEBI" id="CHEBI:15377"/>
        <dbReference type="ChEBI" id="CHEBI:15378"/>
        <dbReference type="ChEBI" id="CHEBI:30616"/>
        <dbReference type="ChEBI" id="CHEBI:43474"/>
        <dbReference type="ChEBI" id="CHEBI:456216"/>
        <dbReference type="EC" id="5.6.2.4"/>
    </reaction>
</comment>
<evidence type="ECO:0000313" key="16">
    <source>
        <dbReference type="EMBL" id="QKS51682.1"/>
    </source>
</evidence>
<dbReference type="GO" id="GO:0005524">
    <property type="term" value="F:ATP binding"/>
    <property type="evidence" value="ECO:0007669"/>
    <property type="project" value="UniProtKB-UniRule"/>
</dbReference>
<dbReference type="Pfam" id="PF00580">
    <property type="entry name" value="UvrD-helicase"/>
    <property type="match status" value="1"/>
</dbReference>
<dbReference type="CDD" id="cd17932">
    <property type="entry name" value="DEXQc_UvrD"/>
    <property type="match status" value="1"/>
</dbReference>
<evidence type="ECO:0000256" key="9">
    <source>
        <dbReference type="ARBA" id="ARBA00034617"/>
    </source>
</evidence>
<dbReference type="GO" id="GO:0009314">
    <property type="term" value="P:response to radiation"/>
    <property type="evidence" value="ECO:0007669"/>
    <property type="project" value="UniProtKB-ARBA"/>
</dbReference>
<dbReference type="InterPro" id="IPR014017">
    <property type="entry name" value="DNA_helicase_UvrD-like_C"/>
</dbReference>
<dbReference type="CDD" id="cd18807">
    <property type="entry name" value="SF1_C_UvrD"/>
    <property type="match status" value="1"/>
</dbReference>
<dbReference type="PROSITE" id="PS51217">
    <property type="entry name" value="UVRD_HELICASE_CTER"/>
    <property type="match status" value="1"/>
</dbReference>
<dbReference type="AlphaFoldDB" id="A0A6N1AUJ1"/>
<dbReference type="GO" id="GO:0003677">
    <property type="term" value="F:DNA binding"/>
    <property type="evidence" value="ECO:0007669"/>
    <property type="project" value="UniProtKB-KW"/>
</dbReference>
<evidence type="ECO:0000259" key="14">
    <source>
        <dbReference type="PROSITE" id="PS51198"/>
    </source>
</evidence>
<feature type="domain" description="UvrD-like helicase C-terminal" evidence="15">
    <location>
        <begin position="311"/>
        <end position="578"/>
    </location>
</feature>
<dbReference type="Gene3D" id="1.10.486.10">
    <property type="entry name" value="PCRA, domain 4"/>
    <property type="match status" value="1"/>
</dbReference>
<evidence type="ECO:0000256" key="11">
    <source>
        <dbReference type="ARBA" id="ARBA00034923"/>
    </source>
</evidence>
<dbReference type="Pfam" id="PF13361">
    <property type="entry name" value="UvrD_C"/>
    <property type="match status" value="1"/>
</dbReference>
<dbReference type="GO" id="GO:0005829">
    <property type="term" value="C:cytosol"/>
    <property type="evidence" value="ECO:0007669"/>
    <property type="project" value="TreeGrafter"/>
</dbReference>
<keyword evidence="4 13" id="KW-0347">Helicase</keyword>
<keyword evidence="2 13" id="KW-0547">Nucleotide-binding</keyword>
<accession>A0A6N1AUJ1</accession>
<dbReference type="GO" id="GO:0033202">
    <property type="term" value="C:DNA helicase complex"/>
    <property type="evidence" value="ECO:0007669"/>
    <property type="project" value="TreeGrafter"/>
</dbReference>
<evidence type="ECO:0000256" key="12">
    <source>
        <dbReference type="ARBA" id="ARBA00048988"/>
    </source>
</evidence>
<dbReference type="EC" id="5.6.2.4" evidence="10"/>
<evidence type="ECO:0000256" key="1">
    <source>
        <dbReference type="ARBA" id="ARBA00009922"/>
    </source>
</evidence>
<evidence type="ECO:0000256" key="5">
    <source>
        <dbReference type="ARBA" id="ARBA00022840"/>
    </source>
</evidence>
<dbReference type="Proteomes" id="UP000509702">
    <property type="component" value="Chromosome"/>
</dbReference>
<evidence type="ECO:0000256" key="10">
    <source>
        <dbReference type="ARBA" id="ARBA00034808"/>
    </source>
</evidence>
<evidence type="ECO:0000256" key="4">
    <source>
        <dbReference type="ARBA" id="ARBA00022806"/>
    </source>
</evidence>